<dbReference type="Proteomes" id="UP000177371">
    <property type="component" value="Unassembled WGS sequence"/>
</dbReference>
<dbReference type="PANTHER" id="PTHR38659:SF1">
    <property type="entry name" value="METAL DEPENDENT PHOSPHOHYDROLASE"/>
    <property type="match status" value="1"/>
</dbReference>
<accession>A0A1F4UYW0</accession>
<protein>
    <recommendedName>
        <fullName evidence="3">HD domain-containing protein</fullName>
    </recommendedName>
</protein>
<comment type="caution">
    <text evidence="1">The sequence shown here is derived from an EMBL/GenBank/DDBJ whole genome shotgun (WGS) entry which is preliminary data.</text>
</comment>
<dbReference type="SUPFAM" id="SSF109604">
    <property type="entry name" value="HD-domain/PDEase-like"/>
    <property type="match status" value="1"/>
</dbReference>
<dbReference type="AlphaFoldDB" id="A0A1F4UYW0"/>
<dbReference type="PANTHER" id="PTHR38659">
    <property type="entry name" value="METAL-DEPENDENT PHOSPHOHYDROLASE"/>
    <property type="match status" value="1"/>
</dbReference>
<evidence type="ECO:0008006" key="3">
    <source>
        <dbReference type="Google" id="ProtNLM"/>
    </source>
</evidence>
<evidence type="ECO:0000313" key="1">
    <source>
        <dbReference type="EMBL" id="OGC49403.1"/>
    </source>
</evidence>
<dbReference type="STRING" id="1802610.A2W32_04400"/>
<dbReference type="EMBL" id="MEUT01000051">
    <property type="protein sequence ID" value="OGC49403.1"/>
    <property type="molecule type" value="Genomic_DNA"/>
</dbReference>
<proteinExistence type="predicted"/>
<reference evidence="1 2" key="1">
    <citation type="journal article" date="2016" name="Nat. Commun.">
        <title>Thousands of microbial genomes shed light on interconnected biogeochemical processes in an aquifer system.</title>
        <authorList>
            <person name="Anantharaman K."/>
            <person name="Brown C.T."/>
            <person name="Hug L.A."/>
            <person name="Sharon I."/>
            <person name="Castelle C.J."/>
            <person name="Probst A.J."/>
            <person name="Thomas B.C."/>
            <person name="Singh A."/>
            <person name="Wilkins M.J."/>
            <person name="Karaoz U."/>
            <person name="Brodie E.L."/>
            <person name="Williams K.H."/>
            <person name="Hubbard S.S."/>
            <person name="Banfield J.F."/>
        </authorList>
    </citation>
    <scope>NUCLEOTIDE SEQUENCE [LARGE SCALE GENOMIC DNA]</scope>
</reference>
<gene>
    <name evidence="1" type="ORF">A2W32_04400</name>
</gene>
<evidence type="ECO:0000313" key="2">
    <source>
        <dbReference type="Proteomes" id="UP000177371"/>
    </source>
</evidence>
<name>A0A1F4UYW0_UNCKA</name>
<sequence length="202" mass="23097">MKELTVETAKELLHKNMQNVNLRRHCYAVGKTLRVFHDYYVLNGVKKEGMDLGSLTADQWEIVGILHDSDWELTTNDPNNHTIMLLDWLKEYNAPEEILNVFRSHNTRHTHLRELETLLEWTLECCDELTGFLVAAALVQPDKKLSSVALESVLKKFKQKEFARAVDRSQIAQCEEKLGIGLTDFVGVALKAMQDNSDLMGL</sequence>
<organism evidence="1 2">
    <name type="scientific">candidate division WWE3 bacterium RBG_16_37_10</name>
    <dbReference type="NCBI Taxonomy" id="1802610"/>
    <lineage>
        <taxon>Bacteria</taxon>
        <taxon>Katanobacteria</taxon>
    </lineage>
</organism>